<feature type="non-terminal residue" evidence="1">
    <location>
        <position position="465"/>
    </location>
</feature>
<evidence type="ECO:0000313" key="1">
    <source>
        <dbReference type="EMBL" id="KAJ2764880.1"/>
    </source>
</evidence>
<name>A0ACC1JPU2_9FUNG</name>
<evidence type="ECO:0000313" key="2">
    <source>
        <dbReference type="Proteomes" id="UP001140234"/>
    </source>
</evidence>
<protein>
    <submittedName>
        <fullName evidence="1">Uncharacterized protein</fullName>
    </submittedName>
</protein>
<reference evidence="1" key="1">
    <citation type="submission" date="2022-07" db="EMBL/GenBank/DDBJ databases">
        <title>Phylogenomic reconstructions and comparative analyses of Kickxellomycotina fungi.</title>
        <authorList>
            <person name="Reynolds N.K."/>
            <person name="Stajich J.E."/>
            <person name="Barry K."/>
            <person name="Grigoriev I.V."/>
            <person name="Crous P."/>
            <person name="Smith M.E."/>
        </authorList>
    </citation>
    <scope>NUCLEOTIDE SEQUENCE</scope>
    <source>
        <strain evidence="1">CBS 109366</strain>
    </source>
</reference>
<comment type="caution">
    <text evidence="1">The sequence shown here is derived from an EMBL/GenBank/DDBJ whole genome shotgun (WGS) entry which is preliminary data.</text>
</comment>
<organism evidence="1 2">
    <name type="scientific">Coemansia nantahalensis</name>
    <dbReference type="NCBI Taxonomy" id="2789366"/>
    <lineage>
        <taxon>Eukaryota</taxon>
        <taxon>Fungi</taxon>
        <taxon>Fungi incertae sedis</taxon>
        <taxon>Zoopagomycota</taxon>
        <taxon>Kickxellomycotina</taxon>
        <taxon>Kickxellomycetes</taxon>
        <taxon>Kickxellales</taxon>
        <taxon>Kickxellaceae</taxon>
        <taxon>Coemansia</taxon>
    </lineage>
</organism>
<accession>A0ACC1JPU2</accession>
<proteinExistence type="predicted"/>
<dbReference type="EMBL" id="JANBUJ010002196">
    <property type="protein sequence ID" value="KAJ2764880.1"/>
    <property type="molecule type" value="Genomic_DNA"/>
</dbReference>
<sequence length="465" mass="49965">MVRQYRRTELGDLSPVMSPSETEQAAAAGAPMQFHVRVVSGRAGGPCRSVAKRAASGTYSPLVAGGRSFRAGGGSSTGGSVAASQMDVTLAVTDATTVEDLARAIEQAQHEQREDGAGFACAAVFRGGEPLQFTQRVRRVLESGASVMAYGAADTSCNGGGGGWSSSDSDGDSAVIDYAQASGSGCVFVPLTESLALGEAGPRVSKAVSTAAASVSNVDMTRVGQLIARAALKVRFINVLVTPALLRAFLGFCALPSELALESLLFVLDVERFRHVQPSMARLLANYIYLSYIAPQAPLRINTSRMMRDRIPWPFLPGWEHNPWIFDEVLASVGFTLKKHTLLRFERSPVGLRALMDAPNFDPDAYVAPLRFDGDSDPMAAIAAQFEPDIDVVIWVNELQADAHQMLAGLAALTVAFREQLLQRVAAQFVDAHHALCLCDGYFRLASHIAPLQKQRKIKKTRKLR</sequence>
<gene>
    <name evidence="1" type="ORF">IWQ57_005001</name>
</gene>
<dbReference type="Proteomes" id="UP001140234">
    <property type="component" value="Unassembled WGS sequence"/>
</dbReference>
<keyword evidence="2" id="KW-1185">Reference proteome</keyword>